<organism evidence="6 7">
    <name type="scientific">Streptomyces flaveolus</name>
    <dbReference type="NCBI Taxonomy" id="67297"/>
    <lineage>
        <taxon>Bacteria</taxon>
        <taxon>Bacillati</taxon>
        <taxon>Actinomycetota</taxon>
        <taxon>Actinomycetes</taxon>
        <taxon>Kitasatosporales</taxon>
        <taxon>Streptomycetaceae</taxon>
        <taxon>Streptomyces</taxon>
    </lineage>
</organism>
<dbReference type="PRINTS" id="PR00032">
    <property type="entry name" value="HTHARAC"/>
</dbReference>
<evidence type="ECO:0000256" key="4">
    <source>
        <dbReference type="SAM" id="MobiDB-lite"/>
    </source>
</evidence>
<dbReference type="InterPro" id="IPR050204">
    <property type="entry name" value="AraC_XylS_family_regulators"/>
</dbReference>
<dbReference type="InterPro" id="IPR018060">
    <property type="entry name" value="HTH_AraC"/>
</dbReference>
<dbReference type="Proteomes" id="UP001551011">
    <property type="component" value="Unassembled WGS sequence"/>
</dbReference>
<keyword evidence="3" id="KW-0804">Transcription</keyword>
<evidence type="ECO:0000259" key="5">
    <source>
        <dbReference type="PROSITE" id="PS01124"/>
    </source>
</evidence>
<dbReference type="InterPro" id="IPR020449">
    <property type="entry name" value="Tscrpt_reg_AraC-type_HTH"/>
</dbReference>
<dbReference type="SMART" id="SM00342">
    <property type="entry name" value="HTH_ARAC"/>
    <property type="match status" value="1"/>
</dbReference>
<dbReference type="Gene3D" id="1.10.10.60">
    <property type="entry name" value="Homeodomain-like"/>
    <property type="match status" value="1"/>
</dbReference>
<dbReference type="PANTHER" id="PTHR46796:SF6">
    <property type="entry name" value="ARAC SUBFAMILY"/>
    <property type="match status" value="1"/>
</dbReference>
<name>A0ABV3APJ9_9ACTN</name>
<keyword evidence="1" id="KW-0805">Transcription regulation</keyword>
<reference evidence="6 7" key="1">
    <citation type="submission" date="2024-06" db="EMBL/GenBank/DDBJ databases">
        <title>The Natural Products Discovery Center: Release of the First 8490 Sequenced Strains for Exploring Actinobacteria Biosynthetic Diversity.</title>
        <authorList>
            <person name="Kalkreuter E."/>
            <person name="Kautsar S.A."/>
            <person name="Yang D."/>
            <person name="Bader C.D."/>
            <person name="Teijaro C.N."/>
            <person name="Fluegel L."/>
            <person name="Davis C.M."/>
            <person name="Simpson J.R."/>
            <person name="Lauterbach L."/>
            <person name="Steele A.D."/>
            <person name="Gui C."/>
            <person name="Meng S."/>
            <person name="Li G."/>
            <person name="Viehrig K."/>
            <person name="Ye F."/>
            <person name="Su P."/>
            <person name="Kiefer A.F."/>
            <person name="Nichols A."/>
            <person name="Cepeda A.J."/>
            <person name="Yan W."/>
            <person name="Fan B."/>
            <person name="Jiang Y."/>
            <person name="Adhikari A."/>
            <person name="Zheng C.-J."/>
            <person name="Schuster L."/>
            <person name="Cowan T.M."/>
            <person name="Smanski M.J."/>
            <person name="Chevrette M.G."/>
            <person name="De Carvalho L.P.S."/>
            <person name="Shen B."/>
        </authorList>
    </citation>
    <scope>NUCLEOTIDE SEQUENCE [LARGE SCALE GENOMIC DNA]</scope>
    <source>
        <strain evidence="6 7">NPDC020594</strain>
    </source>
</reference>
<comment type="caution">
    <text evidence="6">The sequence shown here is derived from an EMBL/GenBank/DDBJ whole genome shotgun (WGS) entry which is preliminary data.</text>
</comment>
<protein>
    <submittedName>
        <fullName evidence="6">Helix-turn-helix transcriptional regulator</fullName>
    </submittedName>
</protein>
<evidence type="ECO:0000313" key="7">
    <source>
        <dbReference type="Proteomes" id="UP001551011"/>
    </source>
</evidence>
<sequence>MSSTGTSLIGGRRVGMSTAGMSPGSRVRRMPLGLDIVIWDAVPACLPRERPPCAHPGPAARPQRLIARESGEYLFVGLRDTVAALPPWRPAADVLLGPGDICFYDVHRPSVLEFPRQARLKVFLLSRELLGLARSDVPRLTHAPVTPTSRLGALLSPFLSDFADTAVVSRSAVGDMLAWNAVSLLSTLAGDHLSDQARGQQPDTRAPLMSDILDFIDLRLSDTDLSPETIARAHHISVRYLHKLFREEGTTVGRLIQRRRLAECRRVLTLRSAENLTIAAVAHRWGFASPTHFSRVFRATYGMSPSAWREFAGRGDREAGG</sequence>
<dbReference type="RefSeq" id="WP_030640470.1">
    <property type="nucleotide sequence ID" value="NZ_JBEXDP010000094.1"/>
</dbReference>
<evidence type="ECO:0000256" key="3">
    <source>
        <dbReference type="ARBA" id="ARBA00023163"/>
    </source>
</evidence>
<evidence type="ECO:0000256" key="2">
    <source>
        <dbReference type="ARBA" id="ARBA00023125"/>
    </source>
</evidence>
<feature type="domain" description="HTH araC/xylS-type" evidence="5">
    <location>
        <begin position="210"/>
        <end position="311"/>
    </location>
</feature>
<dbReference type="Pfam" id="PF12833">
    <property type="entry name" value="HTH_18"/>
    <property type="match status" value="1"/>
</dbReference>
<proteinExistence type="predicted"/>
<evidence type="ECO:0000256" key="1">
    <source>
        <dbReference type="ARBA" id="ARBA00023015"/>
    </source>
</evidence>
<accession>A0ABV3APJ9</accession>
<dbReference type="SUPFAM" id="SSF46689">
    <property type="entry name" value="Homeodomain-like"/>
    <property type="match status" value="1"/>
</dbReference>
<gene>
    <name evidence="6" type="ORF">AB0H04_45065</name>
</gene>
<dbReference type="PANTHER" id="PTHR46796">
    <property type="entry name" value="HTH-TYPE TRANSCRIPTIONAL ACTIVATOR RHAS-RELATED"/>
    <property type="match status" value="1"/>
</dbReference>
<dbReference type="PROSITE" id="PS01124">
    <property type="entry name" value="HTH_ARAC_FAMILY_2"/>
    <property type="match status" value="1"/>
</dbReference>
<keyword evidence="7" id="KW-1185">Reference proteome</keyword>
<dbReference type="InterPro" id="IPR009057">
    <property type="entry name" value="Homeodomain-like_sf"/>
</dbReference>
<feature type="region of interest" description="Disordered" evidence="4">
    <location>
        <begin position="1"/>
        <end position="22"/>
    </location>
</feature>
<evidence type="ECO:0000313" key="6">
    <source>
        <dbReference type="EMBL" id="MEU5713885.1"/>
    </source>
</evidence>
<dbReference type="EMBL" id="JBFAEG010000063">
    <property type="protein sequence ID" value="MEU5713885.1"/>
    <property type="molecule type" value="Genomic_DNA"/>
</dbReference>
<keyword evidence="2" id="KW-0238">DNA-binding</keyword>